<evidence type="ECO:0008006" key="3">
    <source>
        <dbReference type="Google" id="ProtNLM"/>
    </source>
</evidence>
<dbReference type="AlphaFoldDB" id="A0A4R1LVS0"/>
<gene>
    <name evidence="1" type="ORF">C8N28_1539</name>
</gene>
<name>A0A4R1LVS0_9SPHI</name>
<proteinExistence type="predicted"/>
<accession>A0A4R1LVS0</accession>
<reference evidence="1 2" key="1">
    <citation type="submission" date="2019-03" db="EMBL/GenBank/DDBJ databases">
        <title>Genomic Encyclopedia of Archaeal and Bacterial Type Strains, Phase II (KMG-II): from individual species to whole genera.</title>
        <authorList>
            <person name="Goeker M."/>
        </authorList>
    </citation>
    <scope>NUCLEOTIDE SEQUENCE [LARGE SCALE GENOMIC DNA]</scope>
    <source>
        <strain evidence="1 2">DSM 22554</strain>
    </source>
</reference>
<sequence length="163" mass="18851">MSISIFVILMLILASCKFNSKMQHPGAESLQGSWTAESVPGQDQLQRYELYDFQFNCDSVYVKIKTFSKTKMDVDSCYGNGQWNEYARGVYVVRGDSLIIQATYTHENWRQKLTGCHHIGQYLPRFKIAQQTTDSLYLENRYSHIPIQLRKTATTTCVPKEVY</sequence>
<dbReference type="EMBL" id="SMGO01000002">
    <property type="protein sequence ID" value="TCK82952.1"/>
    <property type="molecule type" value="Genomic_DNA"/>
</dbReference>
<organism evidence="1 2">
    <name type="scientific">Albibacterium bauzanense</name>
    <dbReference type="NCBI Taxonomy" id="653929"/>
    <lineage>
        <taxon>Bacteria</taxon>
        <taxon>Pseudomonadati</taxon>
        <taxon>Bacteroidota</taxon>
        <taxon>Sphingobacteriia</taxon>
        <taxon>Sphingobacteriales</taxon>
        <taxon>Sphingobacteriaceae</taxon>
        <taxon>Albibacterium</taxon>
    </lineage>
</organism>
<dbReference type="Proteomes" id="UP000294616">
    <property type="component" value="Unassembled WGS sequence"/>
</dbReference>
<evidence type="ECO:0000313" key="1">
    <source>
        <dbReference type="EMBL" id="TCK82952.1"/>
    </source>
</evidence>
<comment type="caution">
    <text evidence="1">The sequence shown here is derived from an EMBL/GenBank/DDBJ whole genome shotgun (WGS) entry which is preliminary data.</text>
</comment>
<evidence type="ECO:0000313" key="2">
    <source>
        <dbReference type="Proteomes" id="UP000294616"/>
    </source>
</evidence>
<keyword evidence="2" id="KW-1185">Reference proteome</keyword>
<protein>
    <recommendedName>
        <fullName evidence="3">Fumarate hydratase</fullName>
    </recommendedName>
</protein>